<evidence type="ECO:0008006" key="3">
    <source>
        <dbReference type="Google" id="ProtNLM"/>
    </source>
</evidence>
<dbReference type="InterPro" id="IPR039638">
    <property type="entry name" value="MED33A/B"/>
</dbReference>
<dbReference type="EMBL" id="CM009303">
    <property type="protein sequence ID" value="RQP00137.1"/>
    <property type="molecule type" value="Genomic_DNA"/>
</dbReference>
<dbReference type="Proteomes" id="UP000006729">
    <property type="component" value="Chromosome 14"/>
</dbReference>
<dbReference type="GO" id="GO:0016592">
    <property type="term" value="C:mediator complex"/>
    <property type="evidence" value="ECO:0007669"/>
    <property type="project" value="InterPro"/>
</dbReference>
<sequence>MTVSSSVWDSVLEHTMSAQVKNSEPHLWAIQLSSSLNSAGVDLPSLELARLLVSHICFDNHVPITWKLLEKALSLNLAPPLLVLALLSTRVVPNRKLHPAAYRLYMELVKRHAFSFSALINAQNYQMTMKSIDDVVHLSQIFGVQLCEPGILLVEFVFSIVWQLLDASLDDEGLLEQSLEKNSRWLSRLQDMEIDGNENFSEKRNEHHEGLHKVNTTMAIELIEEFLKNKVTSSILYLARQNMPSHWGGFIERLQLLVVHSTALRNSKHTTPDAFLQLTSDTHRVLSREGKTISHHEFHAVMFSGSLKSSVGQCHGASHSAVWLPIDLFLEDTMDGSLVTTTSAVENLISLVKALQAVNRTTWHDTFLGLWIAALRLVQRERNTSEGLMPRVDTSLSMLLSITTLVVTNLIEEEESELIDETQQNPANQRKEKQGKLQKGLITSLQLLGDYEGLLTPPQSVSSIANQAAAKATMFISGLTVRNGYSMSINDMPVNCSGNLRHLIVEAFIARNMLDTSAYLWPGYVNARANQVPRGVPSQTTGWSSLMNGSPLTPSMINILVSTPASSLPEVEKIYEIAVNGSGDEKISAAAILCGASFVRGWNIQEHTILFIINLMSPPVPADHSGTESHLINYAPLLNVLLVGISSVDCVQILSLHGLVPLLAGALMPICEAFGSAVPEVSWTLPPTGEELSCHAVFSNAFTLLLRLWRFDHSPLDHVLGDIPPVGSHLSPEYLLLVRNSLLASFGPSTRSQLKLRRYSKILSLSVEPVFMDSFPNLKLWYRKHLECIASTFSGLVHGTPVHQIVDALLNLMFRRINRGVQPSTSGSSLSSGPGAEDAQARLKIPAWDILEATPFALDAALTACAHGRLSPRELATGLKDLADFLPASLATIVSYFSAEVTRGIWKPASMNGTDWPSPAANLSSVEQQIKKILAATGVDVPSLSGVLWLHFLCH</sequence>
<evidence type="ECO:0000313" key="2">
    <source>
        <dbReference type="Proteomes" id="UP000006729"/>
    </source>
</evidence>
<dbReference type="PANTHER" id="PTHR33739">
    <property type="entry name" value="OS07G0681500 PROTEIN"/>
    <property type="match status" value="1"/>
</dbReference>
<dbReference type="GO" id="GO:2000762">
    <property type="term" value="P:regulation of phenylpropanoid metabolic process"/>
    <property type="evidence" value="ECO:0007669"/>
    <property type="project" value="InterPro"/>
</dbReference>
<evidence type="ECO:0000313" key="1">
    <source>
        <dbReference type="EMBL" id="RQP00137.1"/>
    </source>
</evidence>
<gene>
    <name evidence="1" type="ORF">POPTR_014G138400</name>
</gene>
<protein>
    <recommendedName>
        <fullName evidence="3">Mediator of RNA polymerase II transcription subunit 33A</fullName>
    </recommendedName>
</protein>
<organism evidence="1 2">
    <name type="scientific">Populus trichocarpa</name>
    <name type="common">Western balsam poplar</name>
    <name type="synonym">Populus balsamifera subsp. trichocarpa</name>
    <dbReference type="NCBI Taxonomy" id="3694"/>
    <lineage>
        <taxon>Eukaryota</taxon>
        <taxon>Viridiplantae</taxon>
        <taxon>Streptophyta</taxon>
        <taxon>Embryophyta</taxon>
        <taxon>Tracheophyta</taxon>
        <taxon>Spermatophyta</taxon>
        <taxon>Magnoliopsida</taxon>
        <taxon>eudicotyledons</taxon>
        <taxon>Gunneridae</taxon>
        <taxon>Pentapetalae</taxon>
        <taxon>rosids</taxon>
        <taxon>fabids</taxon>
        <taxon>Malpighiales</taxon>
        <taxon>Salicaceae</taxon>
        <taxon>Saliceae</taxon>
        <taxon>Populus</taxon>
    </lineage>
</organism>
<reference evidence="1 2" key="1">
    <citation type="journal article" date="2006" name="Science">
        <title>The genome of black cottonwood, Populus trichocarpa (Torr. &amp; Gray).</title>
        <authorList>
            <person name="Tuskan G.A."/>
            <person name="Difazio S."/>
            <person name="Jansson S."/>
            <person name="Bohlmann J."/>
            <person name="Grigoriev I."/>
            <person name="Hellsten U."/>
            <person name="Putnam N."/>
            <person name="Ralph S."/>
            <person name="Rombauts S."/>
            <person name="Salamov A."/>
            <person name="Schein J."/>
            <person name="Sterck L."/>
            <person name="Aerts A."/>
            <person name="Bhalerao R.R."/>
            <person name="Bhalerao R.P."/>
            <person name="Blaudez D."/>
            <person name="Boerjan W."/>
            <person name="Brun A."/>
            <person name="Brunner A."/>
            <person name="Busov V."/>
            <person name="Campbell M."/>
            <person name="Carlson J."/>
            <person name="Chalot M."/>
            <person name="Chapman J."/>
            <person name="Chen G.L."/>
            <person name="Cooper D."/>
            <person name="Coutinho P.M."/>
            <person name="Couturier J."/>
            <person name="Covert S."/>
            <person name="Cronk Q."/>
            <person name="Cunningham R."/>
            <person name="Davis J."/>
            <person name="Degroeve S."/>
            <person name="Dejardin A."/>
            <person name="Depamphilis C."/>
            <person name="Detter J."/>
            <person name="Dirks B."/>
            <person name="Dubchak I."/>
            <person name="Duplessis S."/>
            <person name="Ehlting J."/>
            <person name="Ellis B."/>
            <person name="Gendler K."/>
            <person name="Goodstein D."/>
            <person name="Gribskov M."/>
            <person name="Grimwood J."/>
            <person name="Groover A."/>
            <person name="Gunter L."/>
            <person name="Hamberger B."/>
            <person name="Heinze B."/>
            <person name="Helariutta Y."/>
            <person name="Henrissat B."/>
            <person name="Holligan D."/>
            <person name="Holt R."/>
            <person name="Huang W."/>
            <person name="Islam-Faridi N."/>
            <person name="Jones S."/>
            <person name="Jones-Rhoades M."/>
            <person name="Jorgensen R."/>
            <person name="Joshi C."/>
            <person name="Kangasjarvi J."/>
            <person name="Karlsson J."/>
            <person name="Kelleher C."/>
            <person name="Kirkpatrick R."/>
            <person name="Kirst M."/>
            <person name="Kohler A."/>
            <person name="Kalluri U."/>
            <person name="Larimer F."/>
            <person name="Leebens-Mack J."/>
            <person name="Leple J.C."/>
            <person name="Locascio P."/>
            <person name="Lou Y."/>
            <person name="Lucas S."/>
            <person name="Martin F."/>
            <person name="Montanini B."/>
            <person name="Napoli C."/>
            <person name="Nelson D.R."/>
            <person name="Nelson C."/>
            <person name="Nieminen K."/>
            <person name="Nilsson O."/>
            <person name="Pereda V."/>
            <person name="Peter G."/>
            <person name="Philippe R."/>
            <person name="Pilate G."/>
            <person name="Poliakov A."/>
            <person name="Razumovskaya J."/>
            <person name="Richardson P."/>
            <person name="Rinaldi C."/>
            <person name="Ritland K."/>
            <person name="Rouze P."/>
            <person name="Ryaboy D."/>
            <person name="Schmutz J."/>
            <person name="Schrader J."/>
            <person name="Segerman B."/>
            <person name="Shin H."/>
            <person name="Siddiqui A."/>
            <person name="Sterky F."/>
            <person name="Terry A."/>
            <person name="Tsai C.J."/>
            <person name="Uberbacher E."/>
            <person name="Unneberg P."/>
            <person name="Vahala J."/>
            <person name="Wall K."/>
            <person name="Wessler S."/>
            <person name="Yang G."/>
            <person name="Yin T."/>
            <person name="Douglas C."/>
            <person name="Marra M."/>
            <person name="Sandberg G."/>
            <person name="Van de Peer Y."/>
            <person name="Rokhsar D."/>
        </authorList>
    </citation>
    <scope>NUCLEOTIDE SEQUENCE [LARGE SCALE GENOMIC DNA]</scope>
    <source>
        <strain evidence="2">cv. Nisqually</strain>
    </source>
</reference>
<accession>A0A3N7FYT7</accession>
<dbReference type="PANTHER" id="PTHR33739:SF7">
    <property type="entry name" value="MEDIATOR OF RNA POLYMERASE II TRANSCRIPTION SUBUNIT 33B"/>
    <property type="match status" value="1"/>
</dbReference>
<name>A0A3N7FYT7_POPTR</name>
<proteinExistence type="predicted"/>
<dbReference type="AlphaFoldDB" id="A0A3N7FYT7"/>
<keyword evidence="2" id="KW-1185">Reference proteome</keyword>